<comment type="similarity">
    <text evidence="1">Belongs to the paxM FAD-dependent monooxygenase family.</text>
</comment>
<keyword evidence="8" id="KW-1185">Reference proteome</keyword>
<dbReference type="Pfam" id="PF01494">
    <property type="entry name" value="FAD_binding_3"/>
    <property type="match status" value="1"/>
</dbReference>
<dbReference type="PANTHER" id="PTHR13789:SF215">
    <property type="entry name" value="FAD-BINDING DOMAIN-CONTAINING PROTEIN-RELATED"/>
    <property type="match status" value="1"/>
</dbReference>
<dbReference type="SUPFAM" id="SSF51905">
    <property type="entry name" value="FAD/NAD(P)-binding domain"/>
    <property type="match status" value="1"/>
</dbReference>
<dbReference type="EMBL" id="JABEXW010001352">
    <property type="protein sequence ID" value="KAF4944379.1"/>
    <property type="molecule type" value="Genomic_DNA"/>
</dbReference>
<accession>A0A8H4SRB7</accession>
<dbReference type="SUPFAM" id="SSF54373">
    <property type="entry name" value="FAD-linked reductases, C-terminal domain"/>
    <property type="match status" value="1"/>
</dbReference>
<name>A0A8H4SRB7_9HYPO</name>
<evidence type="ECO:0000256" key="1">
    <source>
        <dbReference type="ARBA" id="ARBA00007992"/>
    </source>
</evidence>
<reference evidence="7" key="2">
    <citation type="submission" date="2020-05" db="EMBL/GenBank/DDBJ databases">
        <authorList>
            <person name="Kim H.-S."/>
            <person name="Proctor R.H."/>
            <person name="Brown D.W."/>
        </authorList>
    </citation>
    <scope>NUCLEOTIDE SEQUENCE</scope>
    <source>
        <strain evidence="7">NRRL 20472</strain>
    </source>
</reference>
<reference evidence="7" key="1">
    <citation type="journal article" date="2020" name="BMC Genomics">
        <title>Correction to: Identification and distribution of gene clusters required for synthesis of sphingolipid metabolism inhibitors in diverse species of the filamentous fungus Fusarium.</title>
        <authorList>
            <person name="Kim H.S."/>
            <person name="Lohmar J.M."/>
            <person name="Busman M."/>
            <person name="Brown D.W."/>
            <person name="Naumann T.A."/>
            <person name="Divon H.H."/>
            <person name="Lysoe E."/>
            <person name="Uhlig S."/>
            <person name="Proctor R.H."/>
        </authorList>
    </citation>
    <scope>NUCLEOTIDE SEQUENCE</scope>
    <source>
        <strain evidence="7">NRRL 20472</strain>
    </source>
</reference>
<keyword evidence="4" id="KW-0560">Oxidoreductase</keyword>
<dbReference type="Gene3D" id="3.50.50.60">
    <property type="entry name" value="FAD/NAD(P)-binding domain"/>
    <property type="match status" value="1"/>
</dbReference>
<dbReference type="Proteomes" id="UP000622797">
    <property type="component" value="Unassembled WGS sequence"/>
</dbReference>
<evidence type="ECO:0000313" key="7">
    <source>
        <dbReference type="EMBL" id="KAF4944379.1"/>
    </source>
</evidence>
<dbReference type="AlphaFoldDB" id="A0A8H4SRB7"/>
<dbReference type="GO" id="GO:0004497">
    <property type="term" value="F:monooxygenase activity"/>
    <property type="evidence" value="ECO:0007669"/>
    <property type="project" value="UniProtKB-KW"/>
</dbReference>
<evidence type="ECO:0000256" key="5">
    <source>
        <dbReference type="ARBA" id="ARBA00023033"/>
    </source>
</evidence>
<dbReference type="InterPro" id="IPR002938">
    <property type="entry name" value="FAD-bd"/>
</dbReference>
<dbReference type="InterPro" id="IPR036188">
    <property type="entry name" value="FAD/NAD-bd_sf"/>
</dbReference>
<evidence type="ECO:0000313" key="8">
    <source>
        <dbReference type="Proteomes" id="UP000622797"/>
    </source>
</evidence>
<proteinExistence type="inferred from homology"/>
<comment type="caution">
    <text evidence="7">The sequence shown here is derived from an EMBL/GenBank/DDBJ whole genome shotgun (WGS) entry which is preliminary data.</text>
</comment>
<dbReference type="OrthoDB" id="9993796at2759"/>
<feature type="domain" description="FAD-binding" evidence="6">
    <location>
        <begin position="3"/>
        <end position="355"/>
    </location>
</feature>
<dbReference type="PANTHER" id="PTHR13789">
    <property type="entry name" value="MONOOXYGENASE"/>
    <property type="match status" value="1"/>
</dbReference>
<protein>
    <recommendedName>
        <fullName evidence="6">FAD-binding domain-containing protein</fullName>
    </recommendedName>
</protein>
<keyword evidence="3" id="KW-0274">FAD</keyword>
<evidence type="ECO:0000256" key="4">
    <source>
        <dbReference type="ARBA" id="ARBA00023002"/>
    </source>
</evidence>
<evidence type="ECO:0000256" key="3">
    <source>
        <dbReference type="ARBA" id="ARBA00022827"/>
    </source>
</evidence>
<evidence type="ECO:0000256" key="2">
    <source>
        <dbReference type="ARBA" id="ARBA00022630"/>
    </source>
</evidence>
<dbReference type="PRINTS" id="PR00420">
    <property type="entry name" value="RNGMNOXGNASE"/>
</dbReference>
<sequence>MTLQVGIIGAGIGGLSAAIALRRTGAQVENEIGAAITITPNGMRILQQFGFDAKAARGVENKQMRMVDLYTLEDVVVEDFRQVKDDYDAPFMFFHRVDLHTALKEMAVSHDDLILGPPVVIRNGRSVAKLDCVSGTIVLEDGETFKKDLIVVADGVRTKFIDEITQKDEQLEDAGSSFYRCLIPFAEINKDPELEAIFKDQDPGFWVPFELSTGTFVVTYPCRDQKMLNIAFKHKTKAANEHANDWNTDTNIDDIINMLDGFNPQISKLFSLTSSVSVHKVFRREPLETYTRGKAVIIGDAAHPIQPTHAQGAVLAIEEAATLEVLFTNVQDPKQVPERLSLYDGVLKRRIHATQLLSDAQPGLSGIFRKRAEDIWGEGVFPQGAMNFTKPIRDFFYGWDVRREVEDVLAREVVDGGL</sequence>
<organism evidence="7 8">
    <name type="scientific">Fusarium sarcochroum</name>
    <dbReference type="NCBI Taxonomy" id="1208366"/>
    <lineage>
        <taxon>Eukaryota</taxon>
        <taxon>Fungi</taxon>
        <taxon>Dikarya</taxon>
        <taxon>Ascomycota</taxon>
        <taxon>Pezizomycotina</taxon>
        <taxon>Sordariomycetes</taxon>
        <taxon>Hypocreomycetidae</taxon>
        <taxon>Hypocreales</taxon>
        <taxon>Nectriaceae</taxon>
        <taxon>Fusarium</taxon>
        <taxon>Fusarium lateritium species complex</taxon>
    </lineage>
</organism>
<dbReference type="GO" id="GO:0071949">
    <property type="term" value="F:FAD binding"/>
    <property type="evidence" value="ECO:0007669"/>
    <property type="project" value="InterPro"/>
</dbReference>
<evidence type="ECO:0000259" key="6">
    <source>
        <dbReference type="Pfam" id="PF01494"/>
    </source>
</evidence>
<gene>
    <name evidence="7" type="ORF">FSARC_14692</name>
</gene>
<dbReference type="InterPro" id="IPR050493">
    <property type="entry name" value="FAD-dep_Monooxygenase_BioMet"/>
</dbReference>
<keyword evidence="5" id="KW-0503">Monooxygenase</keyword>
<keyword evidence="2" id="KW-0285">Flavoprotein</keyword>